<evidence type="ECO:0000256" key="3">
    <source>
        <dbReference type="SAM" id="MobiDB-lite"/>
    </source>
</evidence>
<name>A0A4D9DTU8_9SAUR</name>
<protein>
    <submittedName>
        <fullName evidence="5">E3 ubiquitin-protein ligase TRIM41-like</fullName>
    </submittedName>
</protein>
<dbReference type="OrthoDB" id="45365at2759"/>
<feature type="region of interest" description="Disordered" evidence="3">
    <location>
        <begin position="716"/>
        <end position="749"/>
    </location>
</feature>
<feature type="compositionally biased region" description="Low complexity" evidence="3">
    <location>
        <begin position="1"/>
        <end position="12"/>
    </location>
</feature>
<dbReference type="Pfam" id="PF00651">
    <property type="entry name" value="BTB"/>
    <property type="match status" value="1"/>
</dbReference>
<reference evidence="5 6" key="2">
    <citation type="submission" date="2019-04" db="EMBL/GenBank/DDBJ databases">
        <title>The genome sequence of big-headed turtle.</title>
        <authorList>
            <person name="Gong S."/>
        </authorList>
    </citation>
    <scope>NUCLEOTIDE SEQUENCE [LARGE SCALE GENOMIC DNA]</scope>
    <source>
        <strain evidence="5">DO16091913</strain>
        <tissue evidence="5">Muscle</tissue>
    </source>
</reference>
<evidence type="ECO:0000256" key="1">
    <source>
        <dbReference type="ARBA" id="ARBA00022441"/>
    </source>
</evidence>
<dbReference type="InterPro" id="IPR000210">
    <property type="entry name" value="BTB/POZ_dom"/>
</dbReference>
<feature type="region of interest" description="Disordered" evidence="3">
    <location>
        <begin position="1"/>
        <end position="21"/>
    </location>
</feature>
<dbReference type="Proteomes" id="UP000297703">
    <property type="component" value="Unassembled WGS sequence"/>
</dbReference>
<evidence type="ECO:0000256" key="2">
    <source>
        <dbReference type="ARBA" id="ARBA00022737"/>
    </source>
</evidence>
<dbReference type="SMART" id="SM00225">
    <property type="entry name" value="BTB"/>
    <property type="match status" value="2"/>
</dbReference>
<dbReference type="InterPro" id="IPR015915">
    <property type="entry name" value="Kelch-typ_b-propeller"/>
</dbReference>
<dbReference type="Pfam" id="PF01344">
    <property type="entry name" value="Kelch_1"/>
    <property type="match status" value="2"/>
</dbReference>
<dbReference type="Gene3D" id="3.30.710.10">
    <property type="entry name" value="Potassium Channel Kv1.1, Chain A"/>
    <property type="match status" value="2"/>
</dbReference>
<dbReference type="PROSITE" id="PS50097">
    <property type="entry name" value="BTB"/>
    <property type="match status" value="2"/>
</dbReference>
<sequence>MWPGEGPELAEGPGEERNTPEPRWELRSECHAQQFFEAALELRGHGQLVDMTVMAGAQRYQAHGVVLAAVSAFFCQRLACGAAGEVDVDVSPLATPRGWEAVLDFAYTGAFTAMPGTAGELVAAAQALGAPRVVEICRRMRGGLEGPEGRSPDEEQWETLRGMEELYRAGVGCDLALTTEGETFRAHRVALSCGCEYFRAMFCSGMREARQGADPLPTLMAPADLRLLLPFAYSGTVAGSWAELLAAAETALQYQASGLLALCLEALQRALSPACSLDLLAFARAYDLRPLGTAAQAYALANFDGVAQCPGFPALPLAELLALLGSDELYVASEVEAFEAALRWLDADRTRRLPHAEAVLARVRFSLMGTRELRRVRAADLLAPPGRLYQLLVAAVADEGPCRVRTPAGALVICGGEGLAPSLATRRPTPELWFAHRFRSGVGLVKQVEWRRLGQFPDGPRFRHAAAVLGNMLYVLGGKHYYGDSWQRLADMPSARSSFPAVGVAGRIYALGGSSEDAYCTDGVQCYDPPADAWRPCSPLPAPLCGHAACTLDGAIYVSGGCDGSSECRAWLLRLGPGGPSAQLAPMLEERAGHIMEALGGRLYVAGGLRWHDGGYTDQLACEVYSPGPDAWVRLSPLPHAHVGGASAILQGELYVLGGYSQETYQDTHLVHAYQPGRGRWLMLGTLPQACADLRACVLLLPPALRGDPACLMPPHGTGQPLGPPHRMGTLPPTERGTPLSPTWDKARF</sequence>
<dbReference type="InterPro" id="IPR030609">
    <property type="entry name" value="KLHL33_BACK"/>
</dbReference>
<gene>
    <name evidence="5" type="ORF">DR999_PMT18063</name>
</gene>
<evidence type="ECO:0000313" key="6">
    <source>
        <dbReference type="Proteomes" id="UP000297703"/>
    </source>
</evidence>
<feature type="domain" description="BTB" evidence="4">
    <location>
        <begin position="173"/>
        <end position="237"/>
    </location>
</feature>
<evidence type="ECO:0000259" key="4">
    <source>
        <dbReference type="PROSITE" id="PS50097"/>
    </source>
</evidence>
<comment type="caution">
    <text evidence="5">The sequence shown here is derived from an EMBL/GenBank/DDBJ whole genome shotgun (WGS) entry which is preliminary data.</text>
</comment>
<dbReference type="SMART" id="SM00875">
    <property type="entry name" value="BACK"/>
    <property type="match status" value="1"/>
</dbReference>
<dbReference type="InterPro" id="IPR006652">
    <property type="entry name" value="Kelch_1"/>
</dbReference>
<dbReference type="PANTHER" id="PTHR45632">
    <property type="entry name" value="LD33804P"/>
    <property type="match status" value="1"/>
</dbReference>
<dbReference type="Pfam" id="PF07707">
    <property type="entry name" value="BACK"/>
    <property type="match status" value="1"/>
</dbReference>
<dbReference type="SMART" id="SM00612">
    <property type="entry name" value="Kelch"/>
    <property type="match status" value="4"/>
</dbReference>
<evidence type="ECO:0000313" key="5">
    <source>
        <dbReference type="EMBL" id="TFJ99851.1"/>
    </source>
</evidence>
<dbReference type="SUPFAM" id="SSF50965">
    <property type="entry name" value="Galactose oxidase, central domain"/>
    <property type="match status" value="1"/>
</dbReference>
<dbReference type="SUPFAM" id="SSF54695">
    <property type="entry name" value="POZ domain"/>
    <property type="match status" value="2"/>
</dbReference>
<feature type="domain" description="BTB" evidence="4">
    <location>
        <begin position="49"/>
        <end position="115"/>
    </location>
</feature>
<dbReference type="InterPro" id="IPR011043">
    <property type="entry name" value="Gal_Oxase/kelch_b-propeller"/>
</dbReference>
<dbReference type="CDD" id="cd18472">
    <property type="entry name" value="BACK_KLHL33"/>
    <property type="match status" value="1"/>
</dbReference>
<dbReference type="InterPro" id="IPR011333">
    <property type="entry name" value="SKP1/BTB/POZ_sf"/>
</dbReference>
<keyword evidence="2" id="KW-0677">Repeat</keyword>
<keyword evidence="6" id="KW-1185">Reference proteome</keyword>
<keyword evidence="1" id="KW-0880">Kelch repeat</keyword>
<reference evidence="5 6" key="1">
    <citation type="submission" date="2019-04" db="EMBL/GenBank/DDBJ databases">
        <title>Draft genome of the big-headed turtle Platysternon megacephalum.</title>
        <authorList>
            <person name="Gong S."/>
        </authorList>
    </citation>
    <scope>NUCLEOTIDE SEQUENCE [LARGE SCALE GENOMIC DNA]</scope>
    <source>
        <strain evidence="5">DO16091913</strain>
        <tissue evidence="5">Muscle</tissue>
    </source>
</reference>
<organism evidence="5 6">
    <name type="scientific">Platysternon megacephalum</name>
    <name type="common">big-headed turtle</name>
    <dbReference type="NCBI Taxonomy" id="55544"/>
    <lineage>
        <taxon>Eukaryota</taxon>
        <taxon>Metazoa</taxon>
        <taxon>Chordata</taxon>
        <taxon>Craniata</taxon>
        <taxon>Vertebrata</taxon>
        <taxon>Euteleostomi</taxon>
        <taxon>Archelosauria</taxon>
        <taxon>Testudinata</taxon>
        <taxon>Testudines</taxon>
        <taxon>Cryptodira</taxon>
        <taxon>Durocryptodira</taxon>
        <taxon>Testudinoidea</taxon>
        <taxon>Platysternidae</taxon>
        <taxon>Platysternon</taxon>
    </lineage>
</organism>
<dbReference type="InterPro" id="IPR011705">
    <property type="entry name" value="BACK"/>
</dbReference>
<dbReference type="Gene3D" id="1.25.40.420">
    <property type="match status" value="1"/>
</dbReference>
<dbReference type="AlphaFoldDB" id="A0A4D9DTU8"/>
<accession>A0A4D9DTU8</accession>
<dbReference type="Pfam" id="PF21536">
    <property type="entry name" value="BTB_KLHL33"/>
    <property type="match status" value="1"/>
</dbReference>
<proteinExistence type="predicted"/>
<dbReference type="EMBL" id="QXTE01000301">
    <property type="protein sequence ID" value="TFJ99851.1"/>
    <property type="molecule type" value="Genomic_DNA"/>
</dbReference>
<dbReference type="STRING" id="55544.A0A4D9DTU8"/>
<dbReference type="PANTHER" id="PTHR45632:SF14">
    <property type="entry name" value="KELCH-LIKE PROTEIN 33"/>
    <property type="match status" value="1"/>
</dbReference>
<dbReference type="Gene3D" id="2.120.10.80">
    <property type="entry name" value="Kelch-type beta propeller"/>
    <property type="match status" value="2"/>
</dbReference>